<accession>A0ABU0TBB5</accession>
<evidence type="ECO:0000313" key="3">
    <source>
        <dbReference type="Proteomes" id="UP001230328"/>
    </source>
</evidence>
<evidence type="ECO:0000313" key="2">
    <source>
        <dbReference type="EMBL" id="MDQ1033109.1"/>
    </source>
</evidence>
<dbReference type="EMBL" id="JAUSZI010000002">
    <property type="protein sequence ID" value="MDQ1033109.1"/>
    <property type="molecule type" value="Genomic_DNA"/>
</dbReference>
<gene>
    <name evidence="2" type="ORF">QF035_010691</name>
</gene>
<dbReference type="RefSeq" id="WP_307530240.1">
    <property type="nucleotide sequence ID" value="NZ_JAUSZI010000002.1"/>
</dbReference>
<sequence length="209" mass="23048">MTASSGTIRPSIKLSDRQGEPQLSWYDFNGTASISGQTPVTTGQNGFRCDSASYPAQKQGCVFDLTQELWYDLSVANPDVNETAQHIVDAQEQPETTFPTWSGKTVPGSVTSGQPLNRVFHDTRLRDNNHAQAVRTCKEFFGADYASRGLDCDEYPFQSTTQGAAAQDNRYSARALISSDNQAAGRSLGQFYDRQRVLDADPFYVIVIQ</sequence>
<dbReference type="InterPro" id="IPR029476">
    <property type="entry name" value="DNase_NucA_NucB"/>
</dbReference>
<protein>
    <recommendedName>
        <fullName evidence="1">Deoxyribonuclease NucA/NucB domain-containing protein</fullName>
    </recommendedName>
</protein>
<feature type="domain" description="Deoxyribonuclease NucA/NucB" evidence="1">
    <location>
        <begin position="126"/>
        <end position="205"/>
    </location>
</feature>
<dbReference type="Pfam" id="PF14040">
    <property type="entry name" value="DNase_NucA_NucB"/>
    <property type="match status" value="1"/>
</dbReference>
<reference evidence="2 3" key="1">
    <citation type="submission" date="2023-07" db="EMBL/GenBank/DDBJ databases">
        <title>Comparative genomics of wheat-associated soil bacteria to identify genetic determinants of phenazine resistance.</title>
        <authorList>
            <person name="Mouncey N."/>
        </authorList>
    </citation>
    <scope>NUCLEOTIDE SEQUENCE [LARGE SCALE GENOMIC DNA]</scope>
    <source>
        <strain evidence="2 3">V2I4</strain>
    </source>
</reference>
<organism evidence="2 3">
    <name type="scientific">Streptomyces umbrinus</name>
    <dbReference type="NCBI Taxonomy" id="67370"/>
    <lineage>
        <taxon>Bacteria</taxon>
        <taxon>Bacillati</taxon>
        <taxon>Actinomycetota</taxon>
        <taxon>Actinomycetes</taxon>
        <taxon>Kitasatosporales</taxon>
        <taxon>Streptomycetaceae</taxon>
        <taxon>Streptomyces</taxon>
        <taxon>Streptomyces phaeochromogenes group</taxon>
    </lineage>
</organism>
<dbReference type="Proteomes" id="UP001230328">
    <property type="component" value="Unassembled WGS sequence"/>
</dbReference>
<keyword evidence="3" id="KW-1185">Reference proteome</keyword>
<evidence type="ECO:0000259" key="1">
    <source>
        <dbReference type="Pfam" id="PF14040"/>
    </source>
</evidence>
<name>A0ABU0TBB5_9ACTN</name>
<comment type="caution">
    <text evidence="2">The sequence shown here is derived from an EMBL/GenBank/DDBJ whole genome shotgun (WGS) entry which is preliminary data.</text>
</comment>
<proteinExistence type="predicted"/>